<dbReference type="EMBL" id="JACLRA010000001">
    <property type="protein sequence ID" value="MBC2863032.1"/>
    <property type="molecule type" value="Genomic_DNA"/>
</dbReference>
<evidence type="ECO:0000256" key="4">
    <source>
        <dbReference type="ARBA" id="ARBA00023136"/>
    </source>
</evidence>
<sequence>MTPALRQNLTLAVPVLTGINMRPLLTSIGPLLPDIRAASGMSYTPAALLTALPVIAMGVLALAAGWVDRYIGQKRSIALSLLIIAAGALLREIAPNSGLLLTSALAGGIGIGIIQAAIPAVIKHLFPRRTPLVMGLWSAALMGGGGLGAAFTPWLASHSAARHDALARWALPALPALLSWLAICRHLPRAPHQTSASSRVAIIGQRRARTLGLYFGLINAGYASLIARLPPYYIQLGDSAQYSGSLLALLTVGQTAGALLLPALARREDRRQLLLLALALQLIGFCGFIWLPEHFSALWAIACGVGLGGAFPLCPVLALDHAGQPAVAGRLVAFMQGIGFIIAGLSPRLSGLLRSLSGNYTLDWSRHAICVLLLMALTLRFIPAHYPAEWRQRASDLP</sequence>
<dbReference type="Gene3D" id="1.20.1250.20">
    <property type="entry name" value="MFS general substrate transporter like domains"/>
    <property type="match status" value="1"/>
</dbReference>
<dbReference type="AlphaFoldDB" id="A0A7X1LN60"/>
<evidence type="ECO:0000313" key="8">
    <source>
        <dbReference type="Proteomes" id="UP000592342"/>
    </source>
</evidence>
<dbReference type="Pfam" id="PF07690">
    <property type="entry name" value="MFS_1"/>
    <property type="match status" value="1"/>
</dbReference>
<evidence type="ECO:0000256" key="2">
    <source>
        <dbReference type="ARBA" id="ARBA00022692"/>
    </source>
</evidence>
<feature type="transmembrane region" description="Helical" evidence="5">
    <location>
        <begin position="100"/>
        <end position="122"/>
    </location>
</feature>
<dbReference type="PROSITE" id="PS50850">
    <property type="entry name" value="MFS"/>
    <property type="match status" value="1"/>
</dbReference>
<keyword evidence="3 5" id="KW-1133">Transmembrane helix</keyword>
<dbReference type="InterPro" id="IPR052524">
    <property type="entry name" value="MFS_Cyanate_Porter"/>
</dbReference>
<dbReference type="PANTHER" id="PTHR23523:SF1">
    <property type="entry name" value="CYANATE TRANSPORT PROTEIN CYNX"/>
    <property type="match status" value="1"/>
</dbReference>
<proteinExistence type="predicted"/>
<feature type="transmembrane region" description="Helical" evidence="5">
    <location>
        <begin position="208"/>
        <end position="227"/>
    </location>
</feature>
<evidence type="ECO:0000259" key="6">
    <source>
        <dbReference type="PROSITE" id="PS50850"/>
    </source>
</evidence>
<reference evidence="7 8" key="1">
    <citation type="submission" date="2020-08" db="EMBL/GenBank/DDBJ databases">
        <title>Tigecycline and colistin resistance in Klebsiella pneumoniae.</title>
        <authorList>
            <person name="Ramesh N."/>
            <person name="Shanthini T."/>
            <person name="Prasanth M."/>
            <person name="Senthilkumar N."/>
            <person name="Meesala Krishna M."/>
            <person name="Guruswami G."/>
        </authorList>
    </citation>
    <scope>NUCLEOTIDE SEQUENCE [LARGE SCALE GENOMIC DNA]</scope>
    <source>
        <strain evidence="7 8">SHM 84</strain>
    </source>
</reference>
<feature type="transmembrane region" description="Helical" evidence="5">
    <location>
        <begin position="239"/>
        <end position="261"/>
    </location>
</feature>
<evidence type="ECO:0000256" key="1">
    <source>
        <dbReference type="ARBA" id="ARBA00022475"/>
    </source>
</evidence>
<name>A0A7X1LN60_KLEPN</name>
<evidence type="ECO:0000256" key="3">
    <source>
        <dbReference type="ARBA" id="ARBA00022989"/>
    </source>
</evidence>
<feature type="transmembrane region" description="Helical" evidence="5">
    <location>
        <begin position="273"/>
        <end position="291"/>
    </location>
</feature>
<keyword evidence="4 5" id="KW-0472">Membrane</keyword>
<feature type="transmembrane region" description="Helical" evidence="5">
    <location>
        <begin position="76"/>
        <end position="94"/>
    </location>
</feature>
<dbReference type="GO" id="GO:0022857">
    <property type="term" value="F:transmembrane transporter activity"/>
    <property type="evidence" value="ECO:0007669"/>
    <property type="project" value="InterPro"/>
</dbReference>
<evidence type="ECO:0000313" key="7">
    <source>
        <dbReference type="EMBL" id="MBC2863032.1"/>
    </source>
</evidence>
<dbReference type="InterPro" id="IPR020846">
    <property type="entry name" value="MFS_dom"/>
</dbReference>
<feature type="transmembrane region" description="Helical" evidence="5">
    <location>
        <begin position="134"/>
        <end position="154"/>
    </location>
</feature>
<keyword evidence="2 5" id="KW-0812">Transmembrane</keyword>
<dbReference type="Proteomes" id="UP000592342">
    <property type="component" value="Unassembled WGS sequence"/>
</dbReference>
<dbReference type="InterPro" id="IPR036259">
    <property type="entry name" value="MFS_trans_sf"/>
</dbReference>
<dbReference type="PANTHER" id="PTHR23523">
    <property type="match status" value="1"/>
</dbReference>
<feature type="transmembrane region" description="Helical" evidence="5">
    <location>
        <begin position="331"/>
        <end position="349"/>
    </location>
</feature>
<evidence type="ECO:0000256" key="5">
    <source>
        <dbReference type="SAM" id="Phobius"/>
    </source>
</evidence>
<feature type="transmembrane region" description="Helical" evidence="5">
    <location>
        <begin position="166"/>
        <end position="187"/>
    </location>
</feature>
<dbReference type="InterPro" id="IPR011701">
    <property type="entry name" value="MFS"/>
</dbReference>
<feature type="transmembrane region" description="Helical" evidence="5">
    <location>
        <begin position="364"/>
        <end position="383"/>
    </location>
</feature>
<gene>
    <name evidence="7" type="ORF">H7U16_21785</name>
</gene>
<protein>
    <submittedName>
        <fullName evidence="7">Cyanate transporter</fullName>
    </submittedName>
</protein>
<dbReference type="SUPFAM" id="SSF103473">
    <property type="entry name" value="MFS general substrate transporter"/>
    <property type="match status" value="1"/>
</dbReference>
<accession>A0A7X1LN60</accession>
<keyword evidence="1" id="KW-1003">Cell membrane</keyword>
<feature type="transmembrane region" description="Helical" evidence="5">
    <location>
        <begin position="43"/>
        <end position="64"/>
    </location>
</feature>
<dbReference type="NCBIfam" id="NF007256">
    <property type="entry name" value="PRK09705.1"/>
    <property type="match status" value="1"/>
</dbReference>
<feature type="transmembrane region" description="Helical" evidence="5">
    <location>
        <begin position="297"/>
        <end position="319"/>
    </location>
</feature>
<feature type="domain" description="Major facilitator superfamily (MFS) profile" evidence="6">
    <location>
        <begin position="1"/>
        <end position="386"/>
    </location>
</feature>
<comment type="caution">
    <text evidence="7">The sequence shown here is derived from an EMBL/GenBank/DDBJ whole genome shotgun (WGS) entry which is preliminary data.</text>
</comment>
<organism evidence="7 8">
    <name type="scientific">Klebsiella pneumoniae</name>
    <dbReference type="NCBI Taxonomy" id="573"/>
    <lineage>
        <taxon>Bacteria</taxon>
        <taxon>Pseudomonadati</taxon>
        <taxon>Pseudomonadota</taxon>
        <taxon>Gammaproteobacteria</taxon>
        <taxon>Enterobacterales</taxon>
        <taxon>Enterobacteriaceae</taxon>
        <taxon>Klebsiella/Raoultella group</taxon>
        <taxon>Klebsiella</taxon>
        <taxon>Klebsiella pneumoniae complex</taxon>
    </lineage>
</organism>